<feature type="chain" id="PRO_5032369761" description="SSD domain-containing protein" evidence="17">
    <location>
        <begin position="21"/>
        <end position="1016"/>
    </location>
</feature>
<feature type="domain" description="SSD" evidence="18">
    <location>
        <begin position="343"/>
        <end position="458"/>
    </location>
</feature>
<keyword evidence="8" id="KW-0445">Lipid transport</keyword>
<evidence type="ECO:0000256" key="4">
    <source>
        <dbReference type="ARBA" id="ARBA00022548"/>
    </source>
</evidence>
<feature type="transmembrane region" description="Helical" evidence="16">
    <location>
        <begin position="955"/>
        <end position="983"/>
    </location>
</feature>
<dbReference type="GO" id="GO:0042632">
    <property type="term" value="P:cholesterol homeostasis"/>
    <property type="evidence" value="ECO:0007669"/>
    <property type="project" value="TreeGrafter"/>
</dbReference>
<keyword evidence="9" id="KW-0443">Lipid metabolism</keyword>
<comment type="similarity">
    <text evidence="2">Belongs to the patched family.</text>
</comment>
<keyword evidence="11" id="KW-1015">Disulfide bond</keyword>
<keyword evidence="13" id="KW-0325">Glycoprotein</keyword>
<gene>
    <name evidence="19" type="ORF">JYZ213_LOCUS28835</name>
</gene>
<sequence>MLPKLFTLTLIVIYLNYTSSKCIWYEGINNGFNQAYLNGEPKPLPLEDIGLLNEMCPHIPTREGESPKLCCDRKQLAEMQKFKYIIDNLIGRCPSCYFNFLRIFCEMSCNPNQNEFIWPLNFLNITRPNEQAVISKDDNDENIREEWALADYNDPDEEDEDKKVVTKPAEMVQVISKIRYFMSEEQANDFIASCWSVRINFQYAVDILCGSLNRACDVKRLFQYIGLKNDQSPIKIDFVFVNTTHYDSELKRTFRPSNATMFACDQPVILPHISRQKCTCMDCNAMCPKIAQAKVQNVLTGNHTLIEKVKIRLFSLHRITIVAIGIYIIFVLTFIFSNILVWASVGIFSYMRIPTTLIIFEVVPFLVLAVGVDNIFILTQSIQRDRRQPGEDVETQISRIVGRVGPAMLLTSVSESIAFFLGALTPMPAVRLFSLYAAMSVLIDFLLQITVFVTFITLDHKRTIENRIDVFSCLQISRDQNDQQKNGYFPRITLFRRKSSTDNDNEIPNTVQTPLTATQSDTKPTTIIHQTSTMEPCEEHLMEMDGFLFGLFKRYYAPFIMNRHVRPTVIFIFFTWLAASVALLPYVKVGLEQKITMPKDSYMIDYFSALKEYFAVGPPVYFVIKQGINYGNISASNMICASAGCSSQSMANQLGIASLRPAETRISQIGTTWLDDYYDWLRHRGSTPCCRLFNSTGAFCSTNSPPNSKCYACTRSTTRESLTEHEFRKFLPFFLKDNPNLKCAKGGHAAHGSSVALYPKSKNVETSLIMGYHSLLISSNDFIEAMQQAYILTDNITRTLKLAGHNVEVFPYSIFYVFYEQYLTIWHDVFMNLTISAAAIFVVTFILLGFDIISAFIITLTIAMITCDMIAMMYIWNIEMNAISLVNLVMSVGISLEFCAHICRDFILSAKGSRLKRAEQALAYMGSSVFSGITLTKIGGIVVLGFSHSQLFHIFYFRMFICIVSFGAAHGLIFLPVLLSYIGPSPNGIRKTRIQHQRSIHKSLQLQTKLSSTEIS</sequence>
<reference evidence="19" key="1">
    <citation type="submission" date="2021-02" db="EMBL/GenBank/DDBJ databases">
        <authorList>
            <person name="Nowell W R."/>
        </authorList>
    </citation>
    <scope>NUCLEOTIDE SEQUENCE</scope>
</reference>
<feature type="transmembrane region" description="Helical" evidence="16">
    <location>
        <begin position="357"/>
        <end position="379"/>
    </location>
</feature>
<dbReference type="GO" id="GO:0015485">
    <property type="term" value="F:cholesterol binding"/>
    <property type="evidence" value="ECO:0007669"/>
    <property type="project" value="TreeGrafter"/>
</dbReference>
<evidence type="ECO:0000256" key="16">
    <source>
        <dbReference type="SAM" id="Phobius"/>
    </source>
</evidence>
<keyword evidence="5 16" id="KW-0812">Transmembrane</keyword>
<evidence type="ECO:0000256" key="2">
    <source>
        <dbReference type="ARBA" id="ARBA00005585"/>
    </source>
</evidence>
<dbReference type="FunFam" id="1.20.1640.10:FF:000010">
    <property type="entry name" value="NPC intracellular cholesterol transporter 1"/>
    <property type="match status" value="1"/>
</dbReference>
<accession>A0A814YYR6</accession>
<evidence type="ECO:0000313" key="20">
    <source>
        <dbReference type="Proteomes" id="UP000663845"/>
    </source>
</evidence>
<evidence type="ECO:0000256" key="12">
    <source>
        <dbReference type="ARBA" id="ARBA00023166"/>
    </source>
</evidence>
<dbReference type="AlphaFoldDB" id="A0A814YYR6"/>
<evidence type="ECO:0000256" key="11">
    <source>
        <dbReference type="ARBA" id="ARBA00023157"/>
    </source>
</evidence>
<evidence type="ECO:0000256" key="3">
    <source>
        <dbReference type="ARBA" id="ARBA00022448"/>
    </source>
</evidence>
<keyword evidence="12" id="KW-1207">Sterol metabolism</keyword>
<evidence type="ECO:0000256" key="5">
    <source>
        <dbReference type="ARBA" id="ARBA00022692"/>
    </source>
</evidence>
<feature type="transmembrane region" description="Helical" evidence="16">
    <location>
        <begin position="855"/>
        <end position="876"/>
    </location>
</feature>
<evidence type="ECO:0000256" key="14">
    <source>
        <dbReference type="ARBA" id="ARBA00023221"/>
    </source>
</evidence>
<feature type="transmembrane region" description="Helical" evidence="16">
    <location>
        <begin position="829"/>
        <end position="848"/>
    </location>
</feature>
<comment type="catalytic activity">
    <reaction evidence="15">
        <text>cholesterol(in) = cholesterol(out)</text>
        <dbReference type="Rhea" id="RHEA:39747"/>
        <dbReference type="ChEBI" id="CHEBI:16113"/>
    </reaction>
</comment>
<evidence type="ECO:0000256" key="17">
    <source>
        <dbReference type="SAM" id="SignalP"/>
    </source>
</evidence>
<dbReference type="GO" id="GO:0005886">
    <property type="term" value="C:plasma membrane"/>
    <property type="evidence" value="ECO:0007669"/>
    <property type="project" value="TreeGrafter"/>
</dbReference>
<evidence type="ECO:0000256" key="9">
    <source>
        <dbReference type="ARBA" id="ARBA00023098"/>
    </source>
</evidence>
<keyword evidence="10 16" id="KW-0472">Membrane</keyword>
<evidence type="ECO:0000256" key="6">
    <source>
        <dbReference type="ARBA" id="ARBA00022729"/>
    </source>
</evidence>
<keyword evidence="6 17" id="KW-0732">Signal</keyword>
<feature type="transmembrane region" description="Helical" evidence="16">
    <location>
        <begin position="400"/>
        <end position="421"/>
    </location>
</feature>
<evidence type="ECO:0000256" key="15">
    <source>
        <dbReference type="ARBA" id="ARBA00034049"/>
    </source>
</evidence>
<feature type="transmembrane region" description="Helical" evidence="16">
    <location>
        <begin position="882"/>
        <end position="900"/>
    </location>
</feature>
<dbReference type="Pfam" id="PF12349">
    <property type="entry name" value="Sterol-sensing"/>
    <property type="match status" value="1"/>
</dbReference>
<dbReference type="GO" id="GO:0015918">
    <property type="term" value="P:sterol transport"/>
    <property type="evidence" value="ECO:0007669"/>
    <property type="project" value="TreeGrafter"/>
</dbReference>
<dbReference type="PANTHER" id="PTHR45727:SF2">
    <property type="entry name" value="NPC INTRACELLULAR CHOLESTEROL TRANSPORTER 1"/>
    <property type="match status" value="1"/>
</dbReference>
<evidence type="ECO:0000313" key="19">
    <source>
        <dbReference type="EMBL" id="CAF1236493.1"/>
    </source>
</evidence>
<dbReference type="GO" id="GO:0012505">
    <property type="term" value="C:endomembrane system"/>
    <property type="evidence" value="ECO:0007669"/>
    <property type="project" value="UniProtKB-SubCell"/>
</dbReference>
<feature type="signal peptide" evidence="17">
    <location>
        <begin position="1"/>
        <end position="20"/>
    </location>
</feature>
<keyword evidence="14" id="KW-0753">Steroid metabolism</keyword>
<dbReference type="EMBL" id="CAJNOG010000427">
    <property type="protein sequence ID" value="CAF1236493.1"/>
    <property type="molecule type" value="Genomic_DNA"/>
</dbReference>
<evidence type="ECO:0000256" key="1">
    <source>
        <dbReference type="ARBA" id="ARBA00004127"/>
    </source>
</evidence>
<dbReference type="Proteomes" id="UP000663845">
    <property type="component" value="Unassembled WGS sequence"/>
</dbReference>
<feature type="transmembrane region" description="Helical" evidence="16">
    <location>
        <begin position="569"/>
        <end position="587"/>
    </location>
</feature>
<evidence type="ECO:0000256" key="10">
    <source>
        <dbReference type="ARBA" id="ARBA00023136"/>
    </source>
</evidence>
<dbReference type="InterPro" id="IPR000731">
    <property type="entry name" value="SSD"/>
</dbReference>
<keyword evidence="7 16" id="KW-1133">Transmembrane helix</keyword>
<feature type="transmembrane region" description="Helical" evidence="16">
    <location>
        <begin position="921"/>
        <end position="943"/>
    </location>
</feature>
<dbReference type="GO" id="GO:0030299">
    <property type="term" value="P:intestinal cholesterol absorption"/>
    <property type="evidence" value="ECO:0007669"/>
    <property type="project" value="TreeGrafter"/>
</dbReference>
<evidence type="ECO:0000256" key="8">
    <source>
        <dbReference type="ARBA" id="ARBA00023055"/>
    </source>
</evidence>
<feature type="transmembrane region" description="Helical" evidence="16">
    <location>
        <begin position="319"/>
        <end position="345"/>
    </location>
</feature>
<dbReference type="GO" id="GO:0008203">
    <property type="term" value="P:cholesterol metabolic process"/>
    <property type="evidence" value="ECO:0007669"/>
    <property type="project" value="UniProtKB-KW"/>
</dbReference>
<evidence type="ECO:0000259" key="18">
    <source>
        <dbReference type="PROSITE" id="PS50156"/>
    </source>
</evidence>
<name>A0A814YYR6_9BILA</name>
<protein>
    <recommendedName>
        <fullName evidence="18">SSD domain-containing protein</fullName>
    </recommendedName>
</protein>
<dbReference type="SUPFAM" id="SSF82866">
    <property type="entry name" value="Multidrug efflux transporter AcrB transmembrane domain"/>
    <property type="match status" value="2"/>
</dbReference>
<dbReference type="InterPro" id="IPR032190">
    <property type="entry name" value="NPC1_N"/>
</dbReference>
<dbReference type="Pfam" id="PF16414">
    <property type="entry name" value="NPC1_N"/>
    <property type="match status" value="2"/>
</dbReference>
<comment type="subcellular location">
    <subcellularLocation>
        <location evidence="1">Endomembrane system</location>
        <topology evidence="1">Multi-pass membrane protein</topology>
    </subcellularLocation>
</comment>
<feature type="transmembrane region" description="Helical" evidence="16">
    <location>
        <begin position="433"/>
        <end position="458"/>
    </location>
</feature>
<dbReference type="InterPro" id="IPR053958">
    <property type="entry name" value="HMGCR/SNAP/NPC1-like_SSD"/>
</dbReference>
<dbReference type="PROSITE" id="PS50156">
    <property type="entry name" value="SSD"/>
    <property type="match status" value="1"/>
</dbReference>
<dbReference type="PANTHER" id="PTHR45727">
    <property type="entry name" value="NPC INTRACELLULAR CHOLESTEROL TRANSPORTER 1"/>
    <property type="match status" value="1"/>
</dbReference>
<organism evidence="19 20">
    <name type="scientific">Adineta steineri</name>
    <dbReference type="NCBI Taxonomy" id="433720"/>
    <lineage>
        <taxon>Eukaryota</taxon>
        <taxon>Metazoa</taxon>
        <taxon>Spiralia</taxon>
        <taxon>Gnathifera</taxon>
        <taxon>Rotifera</taxon>
        <taxon>Eurotatoria</taxon>
        <taxon>Bdelloidea</taxon>
        <taxon>Adinetida</taxon>
        <taxon>Adinetidae</taxon>
        <taxon>Adineta</taxon>
    </lineage>
</organism>
<proteinExistence type="inferred from homology"/>
<evidence type="ECO:0000256" key="13">
    <source>
        <dbReference type="ARBA" id="ARBA00023180"/>
    </source>
</evidence>
<dbReference type="Gene3D" id="1.20.1640.10">
    <property type="entry name" value="Multidrug efflux transporter AcrB transmembrane domain"/>
    <property type="match status" value="2"/>
</dbReference>
<evidence type="ECO:0000256" key="7">
    <source>
        <dbReference type="ARBA" id="ARBA00022989"/>
    </source>
</evidence>
<keyword evidence="4" id="KW-0153">Cholesterol metabolism</keyword>
<keyword evidence="3" id="KW-0813">Transport</keyword>
<comment type="caution">
    <text evidence="19">The sequence shown here is derived from an EMBL/GenBank/DDBJ whole genome shotgun (WGS) entry which is preliminary data.</text>
</comment>